<feature type="signal peptide" evidence="2">
    <location>
        <begin position="1"/>
        <end position="18"/>
    </location>
</feature>
<feature type="compositionally biased region" description="Basic and acidic residues" evidence="1">
    <location>
        <begin position="177"/>
        <end position="203"/>
    </location>
</feature>
<evidence type="ECO:0000256" key="1">
    <source>
        <dbReference type="SAM" id="MobiDB-lite"/>
    </source>
</evidence>
<feature type="compositionally biased region" description="Basic and acidic residues" evidence="1">
    <location>
        <begin position="125"/>
        <end position="141"/>
    </location>
</feature>
<reference evidence="3" key="1">
    <citation type="journal article" date="2014" name="Int. J. Syst. Evol. Microbiol.">
        <title>Complete genome sequence of Corynebacterium casei LMG S-19264T (=DSM 44701T), isolated from a smear-ripened cheese.</title>
        <authorList>
            <consortium name="US DOE Joint Genome Institute (JGI-PGF)"/>
            <person name="Walter F."/>
            <person name="Albersmeier A."/>
            <person name="Kalinowski J."/>
            <person name="Ruckert C."/>
        </authorList>
    </citation>
    <scope>NUCLEOTIDE SEQUENCE</scope>
    <source>
        <strain evidence="3">CGMCC 1.15322</strain>
    </source>
</reference>
<sequence>MKKTLLLLLALTVAPMVAAQPREDLFSPAAQMERERINTERLALEAGFDVEEAACYKKFFTNSCLKDVQPRRRDAMALLRQQEVALNDRERKEKAAAQIQKTEEKSSAEAQAQAAERRIQALQETRERVERTQQKADERGILKQNEALNAADAANRAKGSQERAQARADKQAAIAAEVEKYNDKQQEVKERKASRDQKQREQTKAPAKTLPTPP</sequence>
<accession>A0A916SFU8</accession>
<evidence type="ECO:0000313" key="3">
    <source>
        <dbReference type="EMBL" id="GGA98432.1"/>
    </source>
</evidence>
<feature type="compositionally biased region" description="Basic and acidic residues" evidence="1">
    <location>
        <begin position="159"/>
        <end position="170"/>
    </location>
</feature>
<evidence type="ECO:0000313" key="4">
    <source>
        <dbReference type="Proteomes" id="UP000620596"/>
    </source>
</evidence>
<proteinExistence type="predicted"/>
<dbReference type="Proteomes" id="UP000620596">
    <property type="component" value="Unassembled WGS sequence"/>
</dbReference>
<feature type="compositionally biased region" description="Low complexity" evidence="1">
    <location>
        <begin position="204"/>
        <end position="214"/>
    </location>
</feature>
<feature type="chain" id="PRO_5037847596" evidence="2">
    <location>
        <begin position="19"/>
        <end position="214"/>
    </location>
</feature>
<name>A0A916SFU8_9BURK</name>
<reference evidence="3" key="2">
    <citation type="submission" date="2020-09" db="EMBL/GenBank/DDBJ databases">
        <authorList>
            <person name="Sun Q."/>
            <person name="Zhou Y."/>
        </authorList>
    </citation>
    <scope>NUCLEOTIDE SEQUENCE</scope>
    <source>
        <strain evidence="3">CGMCC 1.15322</strain>
    </source>
</reference>
<dbReference type="AlphaFoldDB" id="A0A916SFU8"/>
<comment type="caution">
    <text evidence="3">The sequence shown here is derived from an EMBL/GenBank/DDBJ whole genome shotgun (WGS) entry which is preliminary data.</text>
</comment>
<protein>
    <submittedName>
        <fullName evidence="3">Uncharacterized protein</fullName>
    </submittedName>
</protein>
<keyword evidence="2" id="KW-0732">Signal</keyword>
<feature type="region of interest" description="Disordered" evidence="1">
    <location>
        <begin position="125"/>
        <end position="214"/>
    </location>
</feature>
<feature type="compositionally biased region" description="Low complexity" evidence="1">
    <location>
        <begin position="145"/>
        <end position="157"/>
    </location>
</feature>
<evidence type="ECO:0000256" key="2">
    <source>
        <dbReference type="SAM" id="SignalP"/>
    </source>
</evidence>
<keyword evidence="4" id="KW-1185">Reference proteome</keyword>
<dbReference type="RefSeq" id="WP_188708295.1">
    <property type="nucleotide sequence ID" value="NZ_BMIG01000006.1"/>
</dbReference>
<gene>
    <name evidence="3" type="ORF">GCM10011496_19410</name>
</gene>
<dbReference type="EMBL" id="BMIG01000006">
    <property type="protein sequence ID" value="GGA98432.1"/>
    <property type="molecule type" value="Genomic_DNA"/>
</dbReference>
<organism evidence="3 4">
    <name type="scientific">Polaromonas eurypsychrophila</name>
    <dbReference type="NCBI Taxonomy" id="1614635"/>
    <lineage>
        <taxon>Bacteria</taxon>
        <taxon>Pseudomonadati</taxon>
        <taxon>Pseudomonadota</taxon>
        <taxon>Betaproteobacteria</taxon>
        <taxon>Burkholderiales</taxon>
        <taxon>Comamonadaceae</taxon>
        <taxon>Polaromonas</taxon>
    </lineage>
</organism>